<comment type="caution">
    <text evidence="2">The sequence shown here is derived from an EMBL/GenBank/DDBJ whole genome shotgun (WGS) entry which is preliminary data.</text>
</comment>
<gene>
    <name evidence="2" type="ORF">FK529_18750</name>
</gene>
<proteinExistence type="predicted"/>
<reference evidence="2 3" key="1">
    <citation type="submission" date="2019-06" db="EMBL/GenBank/DDBJ databases">
        <title>Tsukamurella conjunctivitidis sp. nov., Tsukamurella assacharolytica sp. nov. and Tsukamurella sputae sp. nov. isolated from patients with conjunctivitis, bacteraemia (lymphoma) and respiratory infection (sputum) in Hong Kong.</title>
        <authorList>
            <person name="Teng J.L.L."/>
            <person name="Lee H.H."/>
            <person name="Fong J.Y.H."/>
            <person name="Fok K.M.N."/>
            <person name="Lau S.K.P."/>
            <person name="Woo P.C.Y."/>
        </authorList>
    </citation>
    <scope>NUCLEOTIDE SEQUENCE [LARGE SCALE GENOMIC DNA]</scope>
    <source>
        <strain evidence="2 3">HKU71</strain>
    </source>
</reference>
<feature type="transmembrane region" description="Helical" evidence="1">
    <location>
        <begin position="38"/>
        <end position="57"/>
    </location>
</feature>
<keyword evidence="1" id="KW-1133">Transmembrane helix</keyword>
<feature type="transmembrane region" description="Helical" evidence="1">
    <location>
        <begin position="12"/>
        <end position="32"/>
    </location>
</feature>
<dbReference type="EMBL" id="VIGW01000019">
    <property type="protein sequence ID" value="TWS17739.1"/>
    <property type="molecule type" value="Genomic_DNA"/>
</dbReference>
<feature type="transmembrane region" description="Helical" evidence="1">
    <location>
        <begin position="85"/>
        <end position="104"/>
    </location>
</feature>
<keyword evidence="3" id="KW-1185">Reference proteome</keyword>
<sequence>MSLEPGPRTRAAHAALLAVSAAGTVALVMALFPGLRGADLWLGVAAMLAASAAVGFLRPVSAAPVVAAAACYLVLGPWAEATGSGAAFWVAVAASLVSSAAAQAVRDRREAVIAFAPFVVFAAAVAASSHSVWGALGSLAPVLGGTTFGLGLRLRDAQRERRALAARQARADERLALAAQLHDLATARLTRIVLAARAAEQPGIEDDAQAALADLRRV</sequence>
<protein>
    <recommendedName>
        <fullName evidence="4">Histidine kinase</fullName>
    </recommendedName>
</protein>
<evidence type="ECO:0000313" key="2">
    <source>
        <dbReference type="EMBL" id="TWS17739.1"/>
    </source>
</evidence>
<dbReference type="AlphaFoldDB" id="A0A5C5R3Y5"/>
<dbReference type="Proteomes" id="UP000317291">
    <property type="component" value="Unassembled WGS sequence"/>
</dbReference>
<organism evidence="2 3">
    <name type="scientific">Tsukamurella asaccharolytica</name>
    <dbReference type="NCBI Taxonomy" id="2592067"/>
    <lineage>
        <taxon>Bacteria</taxon>
        <taxon>Bacillati</taxon>
        <taxon>Actinomycetota</taxon>
        <taxon>Actinomycetes</taxon>
        <taxon>Mycobacteriales</taxon>
        <taxon>Tsukamurellaceae</taxon>
        <taxon>Tsukamurella</taxon>
    </lineage>
</organism>
<evidence type="ECO:0000256" key="1">
    <source>
        <dbReference type="SAM" id="Phobius"/>
    </source>
</evidence>
<accession>A0A5C5R3Y5</accession>
<evidence type="ECO:0008006" key="4">
    <source>
        <dbReference type="Google" id="ProtNLM"/>
    </source>
</evidence>
<evidence type="ECO:0000313" key="3">
    <source>
        <dbReference type="Proteomes" id="UP000317291"/>
    </source>
</evidence>
<feature type="non-terminal residue" evidence="2">
    <location>
        <position position="218"/>
    </location>
</feature>
<dbReference type="RefSeq" id="WP_205124407.1">
    <property type="nucleotide sequence ID" value="NZ_VIGW01000019.1"/>
</dbReference>
<keyword evidence="1" id="KW-0812">Transmembrane</keyword>
<feature type="transmembrane region" description="Helical" evidence="1">
    <location>
        <begin position="111"/>
        <end position="127"/>
    </location>
</feature>
<keyword evidence="1" id="KW-0472">Membrane</keyword>
<name>A0A5C5R3Y5_9ACTN</name>
<feature type="transmembrane region" description="Helical" evidence="1">
    <location>
        <begin position="133"/>
        <end position="152"/>
    </location>
</feature>